<organism evidence="1 2">
    <name type="scientific">Parafilimonas terrae</name>
    <dbReference type="NCBI Taxonomy" id="1465490"/>
    <lineage>
        <taxon>Bacteria</taxon>
        <taxon>Pseudomonadati</taxon>
        <taxon>Bacteroidota</taxon>
        <taxon>Chitinophagia</taxon>
        <taxon>Chitinophagales</taxon>
        <taxon>Chitinophagaceae</taxon>
        <taxon>Parafilimonas</taxon>
    </lineage>
</organism>
<dbReference type="STRING" id="1465490.SAMN05444277_102108"/>
<dbReference type="Proteomes" id="UP000199031">
    <property type="component" value="Unassembled WGS sequence"/>
</dbReference>
<accession>A0A1I5TFQ5</accession>
<protein>
    <submittedName>
        <fullName evidence="1">Uncharacterized protein</fullName>
    </submittedName>
</protein>
<evidence type="ECO:0000313" key="2">
    <source>
        <dbReference type="Proteomes" id="UP000199031"/>
    </source>
</evidence>
<proteinExistence type="predicted"/>
<dbReference type="Pfam" id="PF20583">
    <property type="entry name" value="DUF6786"/>
    <property type="match status" value="1"/>
</dbReference>
<evidence type="ECO:0000313" key="1">
    <source>
        <dbReference type="EMBL" id="SFP81855.1"/>
    </source>
</evidence>
<keyword evidence="2" id="KW-1185">Reference proteome</keyword>
<sequence>MIRKRLQVYSLNYCMKLFFKTLIIGQFMMFASSCNNSTDKTQTAEANDSSKYAQGTFGYDLNFLQQHDSVIVLKSGDNAQVIVSPKYQAKVFTSTVDGENGFSFGWVNYKAFSGPEDAHMNAYGGENRLWLGPEGGRFSLFFNPGDSMVFDHWKTPAAFDTEVWKVTAQTDNSVTMQKDMQLTNYHNTPLQLSVTRAVAILNNDEIQSGTGITLETGVKAVAYETINTLTNTGKDAWTEATGMPCIWILDMMKNTPSTVIVVPYKNAKGVKFEDVATTNYFGEIPADRLKHDDDKLFFKADGKSRGKLGIKPKYAKPAIGSYDPENKVLTIAMFEPDASAKYLNQEWNTIKPPFSGDAVNAYNDGPLADGSQMGPFYEIESVSPAAFLQPDQSLVHKQSVYHFTGDEKALDAISQKVLGVSLNEIQTAFK</sequence>
<dbReference type="AlphaFoldDB" id="A0A1I5TFQ5"/>
<dbReference type="PROSITE" id="PS51257">
    <property type="entry name" value="PROKAR_LIPOPROTEIN"/>
    <property type="match status" value="1"/>
</dbReference>
<dbReference type="InterPro" id="IPR046713">
    <property type="entry name" value="DUF6786"/>
</dbReference>
<name>A0A1I5TFQ5_9BACT</name>
<dbReference type="EMBL" id="FOXQ01000002">
    <property type="protein sequence ID" value="SFP81855.1"/>
    <property type="molecule type" value="Genomic_DNA"/>
</dbReference>
<gene>
    <name evidence="1" type="ORF">SAMN05444277_102108</name>
</gene>
<reference evidence="1 2" key="1">
    <citation type="submission" date="2016-10" db="EMBL/GenBank/DDBJ databases">
        <authorList>
            <person name="de Groot N.N."/>
        </authorList>
    </citation>
    <scope>NUCLEOTIDE SEQUENCE [LARGE SCALE GENOMIC DNA]</scope>
    <source>
        <strain evidence="1 2">DSM 28286</strain>
    </source>
</reference>